<dbReference type="Proteomes" id="UP001596036">
    <property type="component" value="Unassembled WGS sequence"/>
</dbReference>
<sequence length="175" mass="18887">MMTLDNRVKGTERRSAWREPMVWLIAAIPAAAVIATIALLVTASRSPGTDDAVADRVTRTAQVQVADLGPDAKARQLHLSAIVRTGKGTVEVLPVDGAFDRAAPLLLSLHHPSRAELDRDIHLAASKTSWRAQADVDLSHDWNVQLGPDDGAWRLQGRWAAKQQAAYLHPAVGGN</sequence>
<keyword evidence="1" id="KW-0812">Transmembrane</keyword>
<proteinExistence type="predicted"/>
<feature type="transmembrane region" description="Helical" evidence="1">
    <location>
        <begin position="21"/>
        <end position="41"/>
    </location>
</feature>
<dbReference type="EMBL" id="JBHSNM010000001">
    <property type="protein sequence ID" value="MFC5568640.1"/>
    <property type="molecule type" value="Genomic_DNA"/>
</dbReference>
<dbReference type="Pfam" id="PF05751">
    <property type="entry name" value="FixH"/>
    <property type="match status" value="1"/>
</dbReference>
<dbReference type="InterPro" id="IPR008620">
    <property type="entry name" value="FixH"/>
</dbReference>
<comment type="caution">
    <text evidence="2">The sequence shown here is derived from an EMBL/GenBank/DDBJ whole genome shotgun (WGS) entry which is preliminary data.</text>
</comment>
<dbReference type="RefSeq" id="WP_386752227.1">
    <property type="nucleotide sequence ID" value="NZ_JBHSNM010000001.1"/>
</dbReference>
<evidence type="ECO:0000313" key="3">
    <source>
        <dbReference type="Proteomes" id="UP001596036"/>
    </source>
</evidence>
<keyword evidence="1" id="KW-1133">Transmembrane helix</keyword>
<keyword evidence="3" id="KW-1185">Reference proteome</keyword>
<keyword evidence="1" id="KW-0472">Membrane</keyword>
<reference evidence="3" key="1">
    <citation type="journal article" date="2019" name="Int. J. Syst. Evol. Microbiol.">
        <title>The Global Catalogue of Microorganisms (GCM) 10K type strain sequencing project: providing services to taxonomists for standard genome sequencing and annotation.</title>
        <authorList>
            <consortium name="The Broad Institute Genomics Platform"/>
            <consortium name="The Broad Institute Genome Sequencing Center for Infectious Disease"/>
            <person name="Wu L."/>
            <person name="Ma J."/>
        </authorList>
    </citation>
    <scope>NUCLEOTIDE SEQUENCE [LARGE SCALE GENOMIC DNA]</scope>
    <source>
        <strain evidence="3">KACC 11407</strain>
    </source>
</reference>
<evidence type="ECO:0000313" key="2">
    <source>
        <dbReference type="EMBL" id="MFC5568640.1"/>
    </source>
</evidence>
<evidence type="ECO:0000256" key="1">
    <source>
        <dbReference type="SAM" id="Phobius"/>
    </source>
</evidence>
<organism evidence="2 3">
    <name type="scientific">Lysobacter yangpyeongensis</name>
    <dbReference type="NCBI Taxonomy" id="346182"/>
    <lineage>
        <taxon>Bacteria</taxon>
        <taxon>Pseudomonadati</taxon>
        <taxon>Pseudomonadota</taxon>
        <taxon>Gammaproteobacteria</taxon>
        <taxon>Lysobacterales</taxon>
        <taxon>Lysobacteraceae</taxon>
        <taxon>Lysobacter</taxon>
    </lineage>
</organism>
<accession>A0ABW0SJ68</accession>
<gene>
    <name evidence="2" type="ORF">ACFPN1_01005</name>
</gene>
<name>A0ABW0SJ68_9GAMM</name>
<protein>
    <submittedName>
        <fullName evidence="2">FixH family protein</fullName>
    </submittedName>
</protein>